<name>A0A017HV24_9RHOB</name>
<accession>A0A017HV24</accession>
<comment type="similarity">
    <text evidence="1">Belongs to the aldo/keto reductase family.</text>
</comment>
<dbReference type="EMBL" id="AOSK01000005">
    <property type="protein sequence ID" value="EYD78246.1"/>
    <property type="molecule type" value="Genomic_DNA"/>
</dbReference>
<proteinExistence type="inferred from homology"/>
<feature type="site" description="Lowers pKa of active site Tyr" evidence="7">
    <location>
        <position position="77"/>
    </location>
</feature>
<dbReference type="PRINTS" id="PR00069">
    <property type="entry name" value="ALDKETRDTASE"/>
</dbReference>
<dbReference type="SUPFAM" id="SSF51430">
    <property type="entry name" value="NAD(P)-linked oxidoreductase"/>
    <property type="match status" value="1"/>
</dbReference>
<evidence type="ECO:0000256" key="4">
    <source>
        <dbReference type="ARBA" id="ARBA00049445"/>
    </source>
</evidence>
<keyword evidence="2" id="KW-0521">NADP</keyword>
<feature type="domain" description="NADP-dependent oxidoreductase" evidence="8">
    <location>
        <begin position="19"/>
        <end position="262"/>
    </location>
</feature>
<dbReference type="InterPro" id="IPR018170">
    <property type="entry name" value="Aldo/ket_reductase_CS"/>
</dbReference>
<reference evidence="9 10" key="1">
    <citation type="submission" date="2013-02" db="EMBL/GenBank/DDBJ databases">
        <authorList>
            <person name="Fiebig A."/>
            <person name="Goeker M."/>
            <person name="Klenk H.-P.P."/>
        </authorList>
    </citation>
    <scope>NUCLEOTIDE SEQUENCE [LARGE SCALE GENOMIC DNA]</scope>
    <source>
        <strain evidence="9 10">DSM 19309</strain>
    </source>
</reference>
<keyword evidence="10" id="KW-1185">Reference proteome</keyword>
<evidence type="ECO:0000313" key="9">
    <source>
        <dbReference type="EMBL" id="EYD78246.1"/>
    </source>
</evidence>
<dbReference type="PANTHER" id="PTHR43827:SF3">
    <property type="entry name" value="NADP-DEPENDENT OXIDOREDUCTASE DOMAIN-CONTAINING PROTEIN"/>
    <property type="match status" value="1"/>
</dbReference>
<evidence type="ECO:0000313" key="10">
    <source>
        <dbReference type="Proteomes" id="UP000019666"/>
    </source>
</evidence>
<dbReference type="PIRSF" id="PIRSF000097">
    <property type="entry name" value="AKR"/>
    <property type="match status" value="1"/>
</dbReference>
<dbReference type="InterPro" id="IPR036812">
    <property type="entry name" value="NAD(P)_OxRdtase_dom_sf"/>
</dbReference>
<feature type="binding site" evidence="6">
    <location>
        <position position="110"/>
    </location>
    <ligand>
        <name>substrate</name>
    </ligand>
</feature>
<evidence type="ECO:0000256" key="1">
    <source>
        <dbReference type="ARBA" id="ARBA00007905"/>
    </source>
</evidence>
<sequence>MTPPSPLLTLNDGRTMPQMGFGLWQVPERETARLVVDAVKVGYRLFDGAALYGNERGLGEGVRHAEVPRDDIFVTTKVWNDRQGYDSTLRAVEESLERLVLDRVDLVLIHWPAPARDLYVETWRALVRLREEGVVTSVGVSNFLPEHLDRIVAETGVVPVVNQVELHPELPQGELRARHAESGIVTQSWTPLGQSRSFGSAAVRKAAERTGASPAQVILAWHLALGCSVIPRSTKPERLEENLRALEVELTPEEVAAIEALENGHRTGPDPHTFS</sequence>
<comment type="caution">
    <text evidence="9">The sequence shown here is derived from an EMBL/GenBank/DDBJ whole genome shotgun (WGS) entry which is preliminary data.</text>
</comment>
<evidence type="ECO:0000256" key="3">
    <source>
        <dbReference type="ARBA" id="ARBA00023002"/>
    </source>
</evidence>
<protein>
    <submittedName>
        <fullName evidence="9">Oxidoreductase of aldo/keto reductase family, subgroup 1</fullName>
    </submittedName>
</protein>
<keyword evidence="3" id="KW-0560">Oxidoreductase</keyword>
<dbReference type="PANTHER" id="PTHR43827">
    <property type="entry name" value="2,5-DIKETO-D-GLUCONIC ACID REDUCTASE"/>
    <property type="match status" value="1"/>
</dbReference>
<dbReference type="FunFam" id="3.20.20.100:FF:000002">
    <property type="entry name" value="2,5-diketo-D-gluconic acid reductase A"/>
    <property type="match status" value="1"/>
</dbReference>
<evidence type="ECO:0000256" key="2">
    <source>
        <dbReference type="ARBA" id="ARBA00022857"/>
    </source>
</evidence>
<dbReference type="GO" id="GO:0016616">
    <property type="term" value="F:oxidoreductase activity, acting on the CH-OH group of donors, NAD or NADP as acceptor"/>
    <property type="evidence" value="ECO:0007669"/>
    <property type="project" value="UniProtKB-ARBA"/>
</dbReference>
<dbReference type="PROSITE" id="PS00798">
    <property type="entry name" value="ALDOKETO_REDUCTASE_1"/>
    <property type="match status" value="1"/>
</dbReference>
<evidence type="ECO:0000259" key="8">
    <source>
        <dbReference type="Pfam" id="PF00248"/>
    </source>
</evidence>
<dbReference type="InterPro" id="IPR020471">
    <property type="entry name" value="AKR"/>
</dbReference>
<dbReference type="Proteomes" id="UP000019666">
    <property type="component" value="Unassembled WGS sequence"/>
</dbReference>
<dbReference type="AlphaFoldDB" id="A0A017HV24"/>
<evidence type="ECO:0000256" key="6">
    <source>
        <dbReference type="PIRSR" id="PIRSR000097-2"/>
    </source>
</evidence>
<dbReference type="HOGENOM" id="CLU_023205_0_1_5"/>
<dbReference type="OrthoDB" id="9768793at2"/>
<dbReference type="Pfam" id="PF00248">
    <property type="entry name" value="Aldo_ket_red"/>
    <property type="match status" value="1"/>
</dbReference>
<organism evidence="9 10">
    <name type="scientific">Rubellimicrobium mesophilum DSM 19309</name>
    <dbReference type="NCBI Taxonomy" id="442562"/>
    <lineage>
        <taxon>Bacteria</taxon>
        <taxon>Pseudomonadati</taxon>
        <taxon>Pseudomonadota</taxon>
        <taxon>Alphaproteobacteria</taxon>
        <taxon>Rhodobacterales</taxon>
        <taxon>Roseobacteraceae</taxon>
        <taxon>Rubellimicrobium</taxon>
    </lineage>
</organism>
<dbReference type="STRING" id="442562.Rumeso_00075"/>
<dbReference type="InterPro" id="IPR023210">
    <property type="entry name" value="NADP_OxRdtase_dom"/>
</dbReference>
<evidence type="ECO:0000256" key="5">
    <source>
        <dbReference type="PIRSR" id="PIRSR000097-1"/>
    </source>
</evidence>
<dbReference type="PATRIC" id="fig|442562.3.peg.76"/>
<dbReference type="RefSeq" id="WP_037283051.1">
    <property type="nucleotide sequence ID" value="NZ_KK088615.1"/>
</dbReference>
<dbReference type="Gene3D" id="3.20.20.100">
    <property type="entry name" value="NADP-dependent oxidoreductase domain"/>
    <property type="match status" value="1"/>
</dbReference>
<comment type="catalytic activity">
    <reaction evidence="4">
        <text>hydroxyacetone + NADP(+) = methylglyoxal + NADPH + H(+)</text>
        <dbReference type="Rhea" id="RHEA:27986"/>
        <dbReference type="ChEBI" id="CHEBI:15378"/>
        <dbReference type="ChEBI" id="CHEBI:17158"/>
        <dbReference type="ChEBI" id="CHEBI:27957"/>
        <dbReference type="ChEBI" id="CHEBI:57783"/>
        <dbReference type="ChEBI" id="CHEBI:58349"/>
    </reaction>
</comment>
<gene>
    <name evidence="9" type="ORF">Rumeso_00075</name>
</gene>
<feature type="active site" description="Proton donor" evidence="5">
    <location>
        <position position="52"/>
    </location>
</feature>
<evidence type="ECO:0000256" key="7">
    <source>
        <dbReference type="PIRSR" id="PIRSR000097-3"/>
    </source>
</evidence>